<evidence type="ECO:0000313" key="2">
    <source>
        <dbReference type="Proteomes" id="UP000005396"/>
    </source>
</evidence>
<sequence length="103" mass="12081">MAGNRMDVRKAVKHRENYDSIVTYFKTLKTPGMDQMVLLIDTIEQMSPEIYEHYRALQDIFRMRLKEMLAGGNPGPQEQLAYMIQKGCSTGTLLREKYERYLD</sequence>
<gene>
    <name evidence="1" type="ORF">CLOBOL_01439</name>
</gene>
<name>A8RKX7_ENTBW</name>
<dbReference type="PaxDb" id="411902-CLOBOL_01439"/>
<dbReference type="EMBL" id="ABCC02000017">
    <property type="protein sequence ID" value="EDP18085.1"/>
    <property type="molecule type" value="Genomic_DNA"/>
</dbReference>
<dbReference type="HOGENOM" id="CLU_159193_0_0_9"/>
<evidence type="ECO:0000313" key="1">
    <source>
        <dbReference type="EMBL" id="EDP18085.1"/>
    </source>
</evidence>
<accession>A8RKX7</accession>
<reference evidence="1 2" key="1">
    <citation type="submission" date="2007-08" db="EMBL/GenBank/DDBJ databases">
        <authorList>
            <person name="Fulton L."/>
            <person name="Clifton S."/>
            <person name="Fulton B."/>
            <person name="Xu J."/>
            <person name="Minx P."/>
            <person name="Pepin K.H."/>
            <person name="Johnson M."/>
            <person name="Thiruvilangam P."/>
            <person name="Bhonagiri V."/>
            <person name="Nash W.E."/>
            <person name="Mardis E.R."/>
            <person name="Wilson R.K."/>
        </authorList>
    </citation>
    <scope>NUCLEOTIDE SEQUENCE [LARGE SCALE GENOMIC DNA]</scope>
    <source>
        <strain evidence="2">ATCC BAA-613 / DSM 15670 / CCUG 46953 / JCM 12243 / WAL 16351</strain>
    </source>
</reference>
<protein>
    <submittedName>
        <fullName evidence="1">Uncharacterized protein</fullName>
    </submittedName>
</protein>
<reference evidence="1 2" key="2">
    <citation type="submission" date="2007-09" db="EMBL/GenBank/DDBJ databases">
        <title>Draft genome sequence of Clostridium bolteae (ATCC BAA-613).</title>
        <authorList>
            <person name="Sudarsanam P."/>
            <person name="Ley R."/>
            <person name="Guruge J."/>
            <person name="Turnbaugh P.J."/>
            <person name="Mahowald M."/>
            <person name="Liep D."/>
            <person name="Gordon J."/>
        </authorList>
    </citation>
    <scope>NUCLEOTIDE SEQUENCE [LARGE SCALE GENOMIC DNA]</scope>
    <source>
        <strain evidence="2">ATCC BAA-613 / DSM 15670 / CCUG 46953 / JCM 12243 / WAL 16351</strain>
    </source>
</reference>
<dbReference type="eggNOG" id="ENOG5033RI9">
    <property type="taxonomic scope" value="Bacteria"/>
</dbReference>
<dbReference type="Proteomes" id="UP000005396">
    <property type="component" value="Unassembled WGS sequence"/>
</dbReference>
<proteinExistence type="predicted"/>
<dbReference type="AlphaFoldDB" id="A8RKX7"/>
<organism evidence="1 2">
    <name type="scientific">Enterocloster bolteae (strain ATCC BAA-613 / DSM 15670 / CCUG 46953 / JCM 12243 / WAL 16351)</name>
    <name type="common">Clostridium bolteae</name>
    <dbReference type="NCBI Taxonomy" id="411902"/>
    <lineage>
        <taxon>Bacteria</taxon>
        <taxon>Bacillati</taxon>
        <taxon>Bacillota</taxon>
        <taxon>Clostridia</taxon>
        <taxon>Lachnospirales</taxon>
        <taxon>Lachnospiraceae</taxon>
        <taxon>Enterocloster</taxon>
    </lineage>
</organism>
<comment type="caution">
    <text evidence="1">The sequence shown here is derived from an EMBL/GenBank/DDBJ whole genome shotgun (WGS) entry which is preliminary data.</text>
</comment>